<sequence>MHLPSQCGCKHKAKARRQEQVKPGYRLTAILLVHLHNLEASLCSPGLSPAWSKCASNSAGVEIVFTLSSTFSLSAILRRSASSSVSRLACSDEAGPLSERTRTFLRRCVRNVGGAAHLPELSPFGRVCPCNIICSFYEMWNWI</sequence>
<proteinExistence type="predicted"/>
<name>A0ABQ7H857_DUNSA</name>
<gene>
    <name evidence="1" type="ORF">DUNSADRAFT_2650</name>
</gene>
<dbReference type="Proteomes" id="UP000815325">
    <property type="component" value="Unassembled WGS sequence"/>
</dbReference>
<reference evidence="1" key="1">
    <citation type="submission" date="2017-08" db="EMBL/GenBank/DDBJ databases">
        <authorList>
            <person name="Polle J.E."/>
            <person name="Barry K."/>
            <person name="Cushman J."/>
            <person name="Schmutz J."/>
            <person name="Tran D."/>
            <person name="Hathwaick L.T."/>
            <person name="Yim W.C."/>
            <person name="Jenkins J."/>
            <person name="Mckie-Krisberg Z.M."/>
            <person name="Prochnik S."/>
            <person name="Lindquist E."/>
            <person name="Dockter R.B."/>
            <person name="Adam C."/>
            <person name="Molina H."/>
            <person name="Bunkerborg J."/>
            <person name="Jin E."/>
            <person name="Buchheim M."/>
            <person name="Magnuson J."/>
        </authorList>
    </citation>
    <scope>NUCLEOTIDE SEQUENCE</scope>
    <source>
        <strain evidence="1">CCAP 19/18</strain>
    </source>
</reference>
<evidence type="ECO:0000313" key="2">
    <source>
        <dbReference type="Proteomes" id="UP000815325"/>
    </source>
</evidence>
<accession>A0ABQ7H857</accession>
<dbReference type="EMBL" id="MU069449">
    <property type="protein sequence ID" value="KAF5843037.1"/>
    <property type="molecule type" value="Genomic_DNA"/>
</dbReference>
<organism evidence="1 2">
    <name type="scientific">Dunaliella salina</name>
    <name type="common">Green alga</name>
    <name type="synonym">Protococcus salinus</name>
    <dbReference type="NCBI Taxonomy" id="3046"/>
    <lineage>
        <taxon>Eukaryota</taxon>
        <taxon>Viridiplantae</taxon>
        <taxon>Chlorophyta</taxon>
        <taxon>core chlorophytes</taxon>
        <taxon>Chlorophyceae</taxon>
        <taxon>CS clade</taxon>
        <taxon>Chlamydomonadales</taxon>
        <taxon>Dunaliellaceae</taxon>
        <taxon>Dunaliella</taxon>
    </lineage>
</organism>
<keyword evidence="2" id="KW-1185">Reference proteome</keyword>
<evidence type="ECO:0000313" key="1">
    <source>
        <dbReference type="EMBL" id="KAF5843037.1"/>
    </source>
</evidence>
<evidence type="ECO:0008006" key="3">
    <source>
        <dbReference type="Google" id="ProtNLM"/>
    </source>
</evidence>
<comment type="caution">
    <text evidence="1">The sequence shown here is derived from an EMBL/GenBank/DDBJ whole genome shotgun (WGS) entry which is preliminary data.</text>
</comment>
<protein>
    <recommendedName>
        <fullName evidence="3">Encoded protein</fullName>
    </recommendedName>
</protein>